<name>A0AAW9SDJ1_9BACT</name>
<evidence type="ECO:0000313" key="11">
    <source>
        <dbReference type="EMBL" id="MEN7551452.1"/>
    </source>
</evidence>
<keyword evidence="7 9" id="KW-0234">DNA repair</keyword>
<evidence type="ECO:0000256" key="9">
    <source>
        <dbReference type="PIRNR" id="PIRNR003128"/>
    </source>
</evidence>
<dbReference type="GO" id="GO:0005524">
    <property type="term" value="F:ATP binding"/>
    <property type="evidence" value="ECO:0007669"/>
    <property type="project" value="UniProtKB-KW"/>
</dbReference>
<dbReference type="Gene3D" id="3.40.50.300">
    <property type="entry name" value="P-loop containing nucleotide triphosphate hydrolases"/>
    <property type="match status" value="2"/>
</dbReference>
<evidence type="ECO:0000313" key="12">
    <source>
        <dbReference type="Proteomes" id="UP001403385"/>
    </source>
</evidence>
<evidence type="ECO:0000256" key="5">
    <source>
        <dbReference type="ARBA" id="ARBA00022763"/>
    </source>
</evidence>
<dbReference type="PANTHER" id="PTHR11059">
    <property type="entry name" value="DNA REPAIR PROTEIN RECN"/>
    <property type="match status" value="1"/>
</dbReference>
<keyword evidence="4" id="KW-0547">Nucleotide-binding</keyword>
<evidence type="ECO:0000256" key="6">
    <source>
        <dbReference type="ARBA" id="ARBA00022840"/>
    </source>
</evidence>
<dbReference type="GO" id="GO:0009432">
    <property type="term" value="P:SOS response"/>
    <property type="evidence" value="ECO:0007669"/>
    <property type="project" value="TreeGrafter"/>
</dbReference>
<keyword evidence="5 9" id="KW-0227">DNA damage</keyword>
<evidence type="ECO:0000259" key="10">
    <source>
        <dbReference type="Pfam" id="PF02463"/>
    </source>
</evidence>
<dbReference type="NCBIfam" id="TIGR00634">
    <property type="entry name" value="recN"/>
    <property type="match status" value="1"/>
</dbReference>
<dbReference type="CDD" id="cd03241">
    <property type="entry name" value="ABC_RecN"/>
    <property type="match status" value="2"/>
</dbReference>
<proteinExistence type="inferred from homology"/>
<feature type="domain" description="RecF/RecN/SMC N-terminal" evidence="10">
    <location>
        <begin position="2"/>
        <end position="508"/>
    </location>
</feature>
<dbReference type="InterPro" id="IPR003395">
    <property type="entry name" value="RecF/RecN/SMC_N"/>
</dbReference>
<dbReference type="GO" id="GO:0043590">
    <property type="term" value="C:bacterial nucleoid"/>
    <property type="evidence" value="ECO:0007669"/>
    <property type="project" value="TreeGrafter"/>
</dbReference>
<evidence type="ECO:0000256" key="3">
    <source>
        <dbReference type="ARBA" id="ARBA00021315"/>
    </source>
</evidence>
<sequence length="551" mass="62597">MLKTLLIKNYALIQHLEITPSASLNIITGETGAGKSIMLGALGLLQGKRADTKVLYDAGTKCVIEGSFEITDYHLQDLFDELNLEYENVTLLRREIAPSGKSRAFVNDSPVRLEVLKVLSTHLIDIHSQHDTINLGENENQLEIVDKYAQNQPELDTCRHAFQEFRKAEAEYRNLVKQHEEYQREFDYNQHLYEELSKTDLEQLDVPALEKERELLENAEAIKSNLNECLEYLNKSEYAIEQHLKLTLQALGKVSEYSPALQELHQRLDSASIEIQDIAYEVEKEEETILFDQEKIETITDQLNQIYTLQQKHKVESVDELIALRESLREKVEKVLHFDEDLKRAKEYKEQRFAVFQEKAKILSATRIAVTGEIARQIISILIDLGIPNANFQITLSEGPPSELGTDLVEFLFSANRGIAPQELRSVASGGEFSRVMLAIKYILASKISLPTIIFDEIDTGVSGEIAIKLGKIMIEMAQKHQVISISHLPQVAARGNAHYFVYKDHSSHKTVSKIKKLSDEERIQAIAQMIGGDQPSQHAYQSAKELIMKE</sequence>
<reference evidence="11 12" key="1">
    <citation type="submission" date="2024-04" db="EMBL/GenBank/DDBJ databases">
        <title>Novel genus in family Flammeovirgaceae.</title>
        <authorList>
            <person name="Nguyen T.H."/>
            <person name="Vuong T.Q."/>
            <person name="Le H."/>
            <person name="Kim S.-G."/>
        </authorList>
    </citation>
    <scope>NUCLEOTIDE SEQUENCE [LARGE SCALE GENOMIC DNA]</scope>
    <source>
        <strain evidence="11 12">JCM 23209</strain>
    </source>
</reference>
<dbReference type="PANTHER" id="PTHR11059:SF0">
    <property type="entry name" value="DNA REPAIR PROTEIN RECN"/>
    <property type="match status" value="1"/>
</dbReference>
<comment type="function">
    <text evidence="1 9">May be involved in recombinational repair of damaged DNA.</text>
</comment>
<dbReference type="SUPFAM" id="SSF52540">
    <property type="entry name" value="P-loop containing nucleoside triphosphate hydrolases"/>
    <property type="match status" value="1"/>
</dbReference>
<keyword evidence="12" id="KW-1185">Reference proteome</keyword>
<dbReference type="EMBL" id="JBDKWZ010000022">
    <property type="protein sequence ID" value="MEN7551452.1"/>
    <property type="molecule type" value="Genomic_DNA"/>
</dbReference>
<comment type="similarity">
    <text evidence="2 9">Belongs to the RecN family.</text>
</comment>
<accession>A0AAW9SDJ1</accession>
<comment type="caution">
    <text evidence="11">The sequence shown here is derived from an EMBL/GenBank/DDBJ whole genome shotgun (WGS) entry which is preliminary data.</text>
</comment>
<dbReference type="AlphaFoldDB" id="A0AAW9SDJ1"/>
<gene>
    <name evidence="11" type="primary">recN</name>
    <name evidence="11" type="ORF">AAG747_26280</name>
</gene>
<dbReference type="RefSeq" id="WP_346824233.1">
    <property type="nucleotide sequence ID" value="NZ_JBDKWZ010000022.1"/>
</dbReference>
<organism evidence="11 12">
    <name type="scientific">Rapidithrix thailandica</name>
    <dbReference type="NCBI Taxonomy" id="413964"/>
    <lineage>
        <taxon>Bacteria</taxon>
        <taxon>Pseudomonadati</taxon>
        <taxon>Bacteroidota</taxon>
        <taxon>Cytophagia</taxon>
        <taxon>Cytophagales</taxon>
        <taxon>Flammeovirgaceae</taxon>
        <taxon>Rapidithrix</taxon>
    </lineage>
</organism>
<dbReference type="Proteomes" id="UP001403385">
    <property type="component" value="Unassembled WGS sequence"/>
</dbReference>
<dbReference type="InterPro" id="IPR004604">
    <property type="entry name" value="DNA_recomb/repair_RecN"/>
</dbReference>
<evidence type="ECO:0000256" key="8">
    <source>
        <dbReference type="ARBA" id="ARBA00033408"/>
    </source>
</evidence>
<protein>
    <recommendedName>
        <fullName evidence="3 9">DNA repair protein RecN</fullName>
    </recommendedName>
    <alternativeName>
        <fullName evidence="8 9">Recombination protein N</fullName>
    </alternativeName>
</protein>
<keyword evidence="6" id="KW-0067">ATP-binding</keyword>
<evidence type="ECO:0000256" key="7">
    <source>
        <dbReference type="ARBA" id="ARBA00023204"/>
    </source>
</evidence>
<evidence type="ECO:0000256" key="2">
    <source>
        <dbReference type="ARBA" id="ARBA00009441"/>
    </source>
</evidence>
<dbReference type="GO" id="GO:0006310">
    <property type="term" value="P:DNA recombination"/>
    <property type="evidence" value="ECO:0007669"/>
    <property type="project" value="InterPro"/>
</dbReference>
<dbReference type="InterPro" id="IPR027417">
    <property type="entry name" value="P-loop_NTPase"/>
</dbReference>
<evidence type="ECO:0000256" key="4">
    <source>
        <dbReference type="ARBA" id="ARBA00022741"/>
    </source>
</evidence>
<dbReference type="Pfam" id="PF02463">
    <property type="entry name" value="SMC_N"/>
    <property type="match status" value="1"/>
</dbReference>
<dbReference type="PIRSF" id="PIRSF003128">
    <property type="entry name" value="RecN"/>
    <property type="match status" value="1"/>
</dbReference>
<dbReference type="GO" id="GO:0006281">
    <property type="term" value="P:DNA repair"/>
    <property type="evidence" value="ECO:0007669"/>
    <property type="project" value="UniProtKB-KW"/>
</dbReference>
<evidence type="ECO:0000256" key="1">
    <source>
        <dbReference type="ARBA" id="ARBA00003618"/>
    </source>
</evidence>